<protein>
    <submittedName>
        <fullName evidence="4">OmpH family outer membrane protein</fullName>
    </submittedName>
</protein>
<organism evidence="4 5">
    <name type="scientific">Rurimicrobium arvi</name>
    <dbReference type="NCBI Taxonomy" id="2049916"/>
    <lineage>
        <taxon>Bacteria</taxon>
        <taxon>Pseudomonadati</taxon>
        <taxon>Bacteroidota</taxon>
        <taxon>Chitinophagia</taxon>
        <taxon>Chitinophagales</taxon>
        <taxon>Chitinophagaceae</taxon>
        <taxon>Rurimicrobium</taxon>
    </lineage>
</organism>
<dbReference type="Gene3D" id="3.30.910.20">
    <property type="entry name" value="Skp domain"/>
    <property type="match status" value="1"/>
</dbReference>
<feature type="signal peptide" evidence="3">
    <location>
        <begin position="1"/>
        <end position="21"/>
    </location>
</feature>
<proteinExistence type="inferred from homology"/>
<evidence type="ECO:0000313" key="4">
    <source>
        <dbReference type="EMBL" id="GAA4454086.1"/>
    </source>
</evidence>
<dbReference type="Pfam" id="PF03938">
    <property type="entry name" value="OmpH"/>
    <property type="match status" value="1"/>
</dbReference>
<gene>
    <name evidence="4" type="ORF">GCM10023092_15510</name>
</gene>
<dbReference type="RefSeq" id="WP_344824946.1">
    <property type="nucleotide sequence ID" value="NZ_BAABEZ010000022.1"/>
</dbReference>
<dbReference type="InterPro" id="IPR024930">
    <property type="entry name" value="Skp_dom_sf"/>
</dbReference>
<dbReference type="InterPro" id="IPR005632">
    <property type="entry name" value="Chaperone_Skp"/>
</dbReference>
<name>A0ABP8MTM7_9BACT</name>
<comment type="similarity">
    <text evidence="1">Belongs to the Skp family.</text>
</comment>
<comment type="caution">
    <text evidence="4">The sequence shown here is derived from an EMBL/GenBank/DDBJ whole genome shotgun (WGS) entry which is preliminary data.</text>
</comment>
<evidence type="ECO:0000256" key="2">
    <source>
        <dbReference type="ARBA" id="ARBA00022729"/>
    </source>
</evidence>
<evidence type="ECO:0000256" key="1">
    <source>
        <dbReference type="ARBA" id="ARBA00009091"/>
    </source>
</evidence>
<dbReference type="PANTHER" id="PTHR35089">
    <property type="entry name" value="CHAPERONE PROTEIN SKP"/>
    <property type="match status" value="1"/>
</dbReference>
<reference evidence="5" key="1">
    <citation type="journal article" date="2019" name="Int. J. Syst. Evol. Microbiol.">
        <title>The Global Catalogue of Microorganisms (GCM) 10K type strain sequencing project: providing services to taxonomists for standard genome sequencing and annotation.</title>
        <authorList>
            <consortium name="The Broad Institute Genomics Platform"/>
            <consortium name="The Broad Institute Genome Sequencing Center for Infectious Disease"/>
            <person name="Wu L."/>
            <person name="Ma J."/>
        </authorList>
    </citation>
    <scope>NUCLEOTIDE SEQUENCE [LARGE SCALE GENOMIC DNA]</scope>
    <source>
        <strain evidence="5">JCM 31921</strain>
    </source>
</reference>
<dbReference type="EMBL" id="BAABEZ010000022">
    <property type="protein sequence ID" value="GAA4454086.1"/>
    <property type="molecule type" value="Genomic_DNA"/>
</dbReference>
<sequence>MKRIILVACAAFTLIATKVNAQSLKIGHINSQELLSLMPEVKKADADLKTYAKSFEDQLETMGKDYQKKIADYQGQEKTMTDAVKEVKQKEITDLGARIESTQKSAEEKVATKKQELFKPILDKAEKAIKDVAKEKGFDYVFDLSTGSVLVSRDADNMLPAVKAKLGIQ</sequence>
<feature type="chain" id="PRO_5045794065" evidence="3">
    <location>
        <begin position="22"/>
        <end position="169"/>
    </location>
</feature>
<dbReference type="PANTHER" id="PTHR35089:SF1">
    <property type="entry name" value="CHAPERONE PROTEIN SKP"/>
    <property type="match status" value="1"/>
</dbReference>
<dbReference type="SUPFAM" id="SSF111384">
    <property type="entry name" value="OmpH-like"/>
    <property type="match status" value="1"/>
</dbReference>
<accession>A0ABP8MTM7</accession>
<dbReference type="SMART" id="SM00935">
    <property type="entry name" value="OmpH"/>
    <property type="match status" value="1"/>
</dbReference>
<keyword evidence="2 3" id="KW-0732">Signal</keyword>
<evidence type="ECO:0000256" key="3">
    <source>
        <dbReference type="SAM" id="SignalP"/>
    </source>
</evidence>
<dbReference type="Proteomes" id="UP001501410">
    <property type="component" value="Unassembled WGS sequence"/>
</dbReference>
<keyword evidence="5" id="KW-1185">Reference proteome</keyword>
<evidence type="ECO:0000313" key="5">
    <source>
        <dbReference type="Proteomes" id="UP001501410"/>
    </source>
</evidence>